<evidence type="ECO:0000256" key="1">
    <source>
        <dbReference type="ARBA" id="ARBA00008106"/>
    </source>
</evidence>
<dbReference type="SUPFAM" id="SSF56784">
    <property type="entry name" value="HAD-like"/>
    <property type="match status" value="1"/>
</dbReference>
<protein>
    <recommendedName>
        <fullName evidence="3">(S)-2-haloacid dehalogenase</fullName>
        <ecNumber evidence="3">3.8.1.2</ecNumber>
    </recommendedName>
    <alternativeName>
        <fullName evidence="3">2-haloalkanoic acid dehalogenase</fullName>
    </alternativeName>
    <alternativeName>
        <fullName evidence="3">Halocarboxylic acid halidohydrolase</fullName>
    </alternativeName>
    <alternativeName>
        <fullName evidence="3">L-2-haloacid dehalogenase</fullName>
    </alternativeName>
</protein>
<dbReference type="CDD" id="cd02588">
    <property type="entry name" value="HAD_L2-DEX"/>
    <property type="match status" value="1"/>
</dbReference>
<reference evidence="4 5" key="1">
    <citation type="submission" date="2013-07" db="EMBL/GenBank/DDBJ databases">
        <title>Thioclava pacifica DSM 10166 Genome Sequencing.</title>
        <authorList>
            <person name="Lai Q."/>
            <person name="Shao Z."/>
        </authorList>
    </citation>
    <scope>NUCLEOTIDE SEQUENCE [LARGE SCALE GENOMIC DNA]</scope>
    <source>
        <strain evidence="4 5">DSM 10166</strain>
    </source>
</reference>
<gene>
    <name evidence="4" type="ORF">TP2_02260</name>
</gene>
<dbReference type="STRING" id="1353537.TP2_02260"/>
<name>A0A074K469_9RHOB</name>
<comment type="catalytic activity">
    <reaction evidence="3">
        <text>an (S)-2-haloacid + H2O = a (2R)-2-hydroxycarboxylate + a halide anion + H(+)</text>
        <dbReference type="Rhea" id="RHEA:11192"/>
        <dbReference type="ChEBI" id="CHEBI:15377"/>
        <dbReference type="ChEBI" id="CHEBI:15378"/>
        <dbReference type="ChEBI" id="CHEBI:16042"/>
        <dbReference type="ChEBI" id="CHEBI:58314"/>
        <dbReference type="ChEBI" id="CHEBI:137405"/>
        <dbReference type="EC" id="3.8.1.2"/>
    </reaction>
</comment>
<accession>A0A074K469</accession>
<dbReference type="EMBL" id="AUND01000001">
    <property type="protein sequence ID" value="KEO56372.1"/>
    <property type="molecule type" value="Genomic_DNA"/>
</dbReference>
<dbReference type="AlphaFoldDB" id="A0A074K469"/>
<dbReference type="GO" id="GO:0018784">
    <property type="term" value="F:(S)-2-haloacid dehalogenase activity"/>
    <property type="evidence" value="ECO:0007669"/>
    <property type="project" value="UniProtKB-UniRule"/>
</dbReference>
<proteinExistence type="inferred from homology"/>
<dbReference type="Gene3D" id="3.40.50.1000">
    <property type="entry name" value="HAD superfamily/HAD-like"/>
    <property type="match status" value="1"/>
</dbReference>
<comment type="caution">
    <text evidence="4">The sequence shown here is derived from an EMBL/GenBank/DDBJ whole genome shotgun (WGS) entry which is preliminary data.</text>
</comment>
<dbReference type="InterPro" id="IPR051540">
    <property type="entry name" value="S-2-haloacid_dehalogenase"/>
</dbReference>
<keyword evidence="5" id="KW-1185">Reference proteome</keyword>
<comment type="similarity">
    <text evidence="1 3">Belongs to the HAD-like hydrolase superfamily. S-2-haloalkanoic acid dehalogenase family.</text>
</comment>
<keyword evidence="2 3" id="KW-0378">Hydrolase</keyword>
<evidence type="ECO:0000256" key="3">
    <source>
        <dbReference type="RuleBase" id="RU368077"/>
    </source>
</evidence>
<organism evidence="4 5">
    <name type="scientific">Thioclava pacifica DSM 10166</name>
    <dbReference type="NCBI Taxonomy" id="1353537"/>
    <lineage>
        <taxon>Bacteria</taxon>
        <taxon>Pseudomonadati</taxon>
        <taxon>Pseudomonadota</taxon>
        <taxon>Alphaproteobacteria</taxon>
        <taxon>Rhodobacterales</taxon>
        <taxon>Paracoccaceae</taxon>
        <taxon>Thioclava</taxon>
    </lineage>
</organism>
<dbReference type="eggNOG" id="COG1011">
    <property type="taxonomic scope" value="Bacteria"/>
</dbReference>
<dbReference type="Proteomes" id="UP000027432">
    <property type="component" value="Unassembled WGS sequence"/>
</dbReference>
<dbReference type="Gene3D" id="1.10.150.240">
    <property type="entry name" value="Putative phosphatase, domain 2"/>
    <property type="match status" value="1"/>
</dbReference>
<dbReference type="InterPro" id="IPR023198">
    <property type="entry name" value="PGP-like_dom2"/>
</dbReference>
<dbReference type="NCBIfam" id="TIGR01493">
    <property type="entry name" value="HAD-SF-IA-v2"/>
    <property type="match status" value="1"/>
</dbReference>
<dbReference type="PANTHER" id="PTHR43316">
    <property type="entry name" value="HYDROLASE, HALOACID DELAHOGENASE-RELATED"/>
    <property type="match status" value="1"/>
</dbReference>
<dbReference type="InterPro" id="IPR006439">
    <property type="entry name" value="HAD-SF_hydro_IA"/>
</dbReference>
<dbReference type="PANTHER" id="PTHR43316:SF3">
    <property type="entry name" value="HALOACID DEHALOGENASE, TYPE II (AFU_ORTHOLOGUE AFUA_2G07750)-RELATED"/>
    <property type="match status" value="1"/>
</dbReference>
<dbReference type="Pfam" id="PF00702">
    <property type="entry name" value="Hydrolase"/>
    <property type="match status" value="1"/>
</dbReference>
<dbReference type="EC" id="3.8.1.2" evidence="3"/>
<evidence type="ECO:0000256" key="2">
    <source>
        <dbReference type="ARBA" id="ARBA00022801"/>
    </source>
</evidence>
<dbReference type="NCBIfam" id="TIGR01428">
    <property type="entry name" value="HAD_type_II"/>
    <property type="match status" value="1"/>
</dbReference>
<dbReference type="PRINTS" id="PR00413">
    <property type="entry name" value="HADHALOGNASE"/>
</dbReference>
<comment type="function">
    <text evidence="3">Catalyzes the hydrolytic dehalogenation of small (S)-2-haloalkanoic acids to yield the corresponding (R)-2-hydroxyalkanoic acids.</text>
</comment>
<evidence type="ECO:0000313" key="5">
    <source>
        <dbReference type="Proteomes" id="UP000027432"/>
    </source>
</evidence>
<dbReference type="InterPro" id="IPR006328">
    <property type="entry name" value="2-HAD"/>
</dbReference>
<evidence type="ECO:0000313" key="4">
    <source>
        <dbReference type="EMBL" id="KEO56372.1"/>
    </source>
</evidence>
<sequence length="226" mass="24692">MIKALLFDVFGTCVDWRSAIAREVAAVLPEVDALAFADAWRGEYDPAMARIREGGRGYVALDDLHRENLHRVAERFGVIAPDALSHAWERLDPWPDTVAGLSALKRQRIIAPCSNGSIALMTRLARHAGLPWDCVLGADIARDYKPKPEVYLASCAALRLPPEAVMMVAAHNGDLAAARALGLKTAFVPRLTEYGPDQRSDLGPEADWDVIAPDFLSLAQRLADGR</sequence>
<dbReference type="InterPro" id="IPR036412">
    <property type="entry name" value="HAD-like_sf"/>
</dbReference>
<dbReference type="InterPro" id="IPR023214">
    <property type="entry name" value="HAD_sf"/>
</dbReference>